<accession>A0AAV0VED8</accession>
<feature type="compositionally biased region" description="Polar residues" evidence="1">
    <location>
        <begin position="142"/>
        <end position="152"/>
    </location>
</feature>
<feature type="compositionally biased region" description="Basic residues" evidence="1">
    <location>
        <begin position="1"/>
        <end position="12"/>
    </location>
</feature>
<feature type="region of interest" description="Disordered" evidence="1">
    <location>
        <begin position="1"/>
        <end position="46"/>
    </location>
</feature>
<name>A0AAV0VED8_9STRA</name>
<sequence>MPLKWFRSHRHSSTSNTEDEATYSSTKCSKTKQRTKRSKSQRSCRPLSEGLGLRAMIGLGHLMQYELDMSSAIAAEEEQRRISYQTKTRRRFTVHGFSTSHRQSDGNSPAGSPLPQSKSISRSHTNSWHHGLGSSRMVNGRSPRTQPTNSITRDGHPSIIFIDCPP</sequence>
<dbReference type="Proteomes" id="UP001162029">
    <property type="component" value="Unassembled WGS sequence"/>
</dbReference>
<reference evidence="2" key="1">
    <citation type="submission" date="2022-12" db="EMBL/GenBank/DDBJ databases">
        <authorList>
            <person name="Webb A."/>
        </authorList>
    </citation>
    <scope>NUCLEOTIDE SEQUENCE</scope>
    <source>
        <strain evidence="2">Pd1</strain>
    </source>
</reference>
<comment type="caution">
    <text evidence="2">The sequence shown here is derived from an EMBL/GenBank/DDBJ whole genome shotgun (WGS) entry which is preliminary data.</text>
</comment>
<proteinExistence type="predicted"/>
<evidence type="ECO:0000313" key="2">
    <source>
        <dbReference type="EMBL" id="CAI5747532.1"/>
    </source>
</evidence>
<gene>
    <name evidence="2" type="ORF">PDE001_LOCUS12426</name>
</gene>
<dbReference type="EMBL" id="CANTFM010002697">
    <property type="protein sequence ID" value="CAI5747532.1"/>
    <property type="molecule type" value="Genomic_DNA"/>
</dbReference>
<dbReference type="AlphaFoldDB" id="A0AAV0VED8"/>
<organism evidence="2 3">
    <name type="scientific">Peronospora destructor</name>
    <dbReference type="NCBI Taxonomy" id="86335"/>
    <lineage>
        <taxon>Eukaryota</taxon>
        <taxon>Sar</taxon>
        <taxon>Stramenopiles</taxon>
        <taxon>Oomycota</taxon>
        <taxon>Peronosporomycetes</taxon>
        <taxon>Peronosporales</taxon>
        <taxon>Peronosporaceae</taxon>
        <taxon>Peronospora</taxon>
    </lineage>
</organism>
<feature type="compositionally biased region" description="Basic residues" evidence="1">
    <location>
        <begin position="29"/>
        <end position="42"/>
    </location>
</feature>
<keyword evidence="3" id="KW-1185">Reference proteome</keyword>
<evidence type="ECO:0000313" key="3">
    <source>
        <dbReference type="Proteomes" id="UP001162029"/>
    </source>
</evidence>
<feature type="region of interest" description="Disordered" evidence="1">
    <location>
        <begin position="83"/>
        <end position="166"/>
    </location>
</feature>
<feature type="compositionally biased region" description="Polar residues" evidence="1">
    <location>
        <begin position="96"/>
        <end position="128"/>
    </location>
</feature>
<evidence type="ECO:0000256" key="1">
    <source>
        <dbReference type="SAM" id="MobiDB-lite"/>
    </source>
</evidence>
<protein>
    <submittedName>
        <fullName evidence="2">Uncharacterized protein</fullName>
    </submittedName>
</protein>